<evidence type="ECO:0000313" key="5">
    <source>
        <dbReference type="Proteomes" id="UP000501891"/>
    </source>
</evidence>
<dbReference type="PROSITE" id="PS51257">
    <property type="entry name" value="PROKAR_LIPOPROTEIN"/>
    <property type="match status" value="1"/>
</dbReference>
<dbReference type="Pfam" id="PF14346">
    <property type="entry name" value="DUF4398"/>
    <property type="match status" value="1"/>
</dbReference>
<organism evidence="4 5">
    <name type="scientific">Aerophototrophica crusticola</name>
    <dbReference type="NCBI Taxonomy" id="1709002"/>
    <lineage>
        <taxon>Bacteria</taxon>
        <taxon>Pseudomonadati</taxon>
        <taxon>Pseudomonadota</taxon>
        <taxon>Alphaproteobacteria</taxon>
        <taxon>Rhodospirillales</taxon>
        <taxon>Rhodospirillaceae</taxon>
        <taxon>Aerophototrophica</taxon>
    </lineage>
</organism>
<evidence type="ECO:0000313" key="4">
    <source>
        <dbReference type="EMBL" id="QJE74220.1"/>
    </source>
</evidence>
<dbReference type="Gene3D" id="1.20.1270.390">
    <property type="match status" value="1"/>
</dbReference>
<feature type="compositionally biased region" description="Low complexity" evidence="1">
    <location>
        <begin position="145"/>
        <end position="159"/>
    </location>
</feature>
<dbReference type="InterPro" id="IPR025511">
    <property type="entry name" value="DUF4398"/>
</dbReference>
<feature type="chain" id="PRO_5032274081" evidence="2">
    <location>
        <begin position="20"/>
        <end position="188"/>
    </location>
</feature>
<gene>
    <name evidence="4" type="ORF">HHL28_15040</name>
</gene>
<accession>A0A858R9R5</accession>
<feature type="signal peptide" evidence="2">
    <location>
        <begin position="1"/>
        <end position="19"/>
    </location>
</feature>
<feature type="region of interest" description="Disordered" evidence="1">
    <location>
        <begin position="115"/>
        <end position="188"/>
    </location>
</feature>
<name>A0A858R9R5_9PROT</name>
<dbReference type="Proteomes" id="UP000501891">
    <property type="component" value="Chromosome"/>
</dbReference>
<proteinExistence type="predicted"/>
<dbReference type="AlphaFoldDB" id="A0A858R9R5"/>
<protein>
    <submittedName>
        <fullName evidence="4">DUF4398 domain-containing protein</fullName>
    </submittedName>
</protein>
<dbReference type="KEGG" id="acru:HHL28_15040"/>
<evidence type="ECO:0000256" key="2">
    <source>
        <dbReference type="SAM" id="SignalP"/>
    </source>
</evidence>
<sequence>MPRMSLLLPLALAIPLGLAACSSTPDAPPASLPAARAALQGVDPSLANRYAPAEYREATTLLDQAEAAWRDEEYDRARRLSEQSLTTTRLTQARTQAAQAEEARTDVARTLQTLESEVGLSSPRRQGPAPGTLAQPGTSVPATQAPTTIVPGTATAPAGAPLPPPTATTDPTLSGSGAATLPPAGRGY</sequence>
<evidence type="ECO:0000259" key="3">
    <source>
        <dbReference type="Pfam" id="PF14346"/>
    </source>
</evidence>
<keyword evidence="5" id="KW-1185">Reference proteome</keyword>
<feature type="domain" description="DUF4398" evidence="3">
    <location>
        <begin position="32"/>
        <end position="106"/>
    </location>
</feature>
<reference evidence="4" key="1">
    <citation type="submission" date="2020-04" db="EMBL/GenBank/DDBJ databases">
        <title>A desert anoxygenic phototrophic bacterium fixes CO2 using RubisCO under aerobic conditions.</title>
        <authorList>
            <person name="Tang K."/>
        </authorList>
    </citation>
    <scope>NUCLEOTIDE SEQUENCE [LARGE SCALE GENOMIC DNA]</scope>
    <source>
        <strain evidence="4">MIMtkB3</strain>
    </source>
</reference>
<keyword evidence="2" id="KW-0732">Signal</keyword>
<dbReference type="EMBL" id="CP051775">
    <property type="protein sequence ID" value="QJE74220.1"/>
    <property type="molecule type" value="Genomic_DNA"/>
</dbReference>
<evidence type="ECO:0000256" key="1">
    <source>
        <dbReference type="SAM" id="MobiDB-lite"/>
    </source>
</evidence>
<feature type="compositionally biased region" description="Polar residues" evidence="1">
    <location>
        <begin position="135"/>
        <end position="144"/>
    </location>
</feature>